<dbReference type="PROSITE" id="PS50865">
    <property type="entry name" value="ZF_MYND_2"/>
    <property type="match status" value="1"/>
</dbReference>
<proteinExistence type="predicted"/>
<evidence type="ECO:0000256" key="4">
    <source>
        <dbReference type="PROSITE-ProRule" id="PRU00134"/>
    </source>
</evidence>
<dbReference type="OrthoDB" id="549788at2759"/>
<sequence>MLVMPRDKVGYQGCDCTGADLKKCTKCTIVKYCSQECQVSDWPVHKVIYRTPPDDAKHRDILSAFNVLSDRNLDLFGSISYYALLLHLQPDANKHTCMVVQLGFESICATKRADSFDCISIKARPIDVVLPDHRADEEKYNPTKELILKQI</sequence>
<evidence type="ECO:0000256" key="2">
    <source>
        <dbReference type="ARBA" id="ARBA00022771"/>
    </source>
</evidence>
<dbReference type="AlphaFoldDB" id="A0A0C3G129"/>
<dbReference type="Proteomes" id="UP000054166">
    <property type="component" value="Unassembled WGS sequence"/>
</dbReference>
<reference evidence="6 7" key="1">
    <citation type="submission" date="2014-04" db="EMBL/GenBank/DDBJ databases">
        <authorList>
            <consortium name="DOE Joint Genome Institute"/>
            <person name="Kuo A."/>
            <person name="Tarkka M."/>
            <person name="Buscot F."/>
            <person name="Kohler A."/>
            <person name="Nagy L.G."/>
            <person name="Floudas D."/>
            <person name="Copeland A."/>
            <person name="Barry K.W."/>
            <person name="Cichocki N."/>
            <person name="Veneault-Fourrey C."/>
            <person name="LaButti K."/>
            <person name="Lindquist E.A."/>
            <person name="Lipzen A."/>
            <person name="Lundell T."/>
            <person name="Morin E."/>
            <person name="Murat C."/>
            <person name="Sun H."/>
            <person name="Tunlid A."/>
            <person name="Henrissat B."/>
            <person name="Grigoriev I.V."/>
            <person name="Hibbett D.S."/>
            <person name="Martin F."/>
            <person name="Nordberg H.P."/>
            <person name="Cantor M.N."/>
            <person name="Hua S.X."/>
        </authorList>
    </citation>
    <scope>NUCLEOTIDE SEQUENCE [LARGE SCALE GENOMIC DNA]</scope>
    <source>
        <strain evidence="6 7">F 1598</strain>
    </source>
</reference>
<keyword evidence="3" id="KW-0862">Zinc</keyword>
<organism evidence="6 7">
    <name type="scientific">Piloderma croceum (strain F 1598)</name>
    <dbReference type="NCBI Taxonomy" id="765440"/>
    <lineage>
        <taxon>Eukaryota</taxon>
        <taxon>Fungi</taxon>
        <taxon>Dikarya</taxon>
        <taxon>Basidiomycota</taxon>
        <taxon>Agaricomycotina</taxon>
        <taxon>Agaricomycetes</taxon>
        <taxon>Agaricomycetidae</taxon>
        <taxon>Atheliales</taxon>
        <taxon>Atheliaceae</taxon>
        <taxon>Piloderma</taxon>
    </lineage>
</organism>
<dbReference type="InterPro" id="IPR002893">
    <property type="entry name" value="Znf_MYND"/>
</dbReference>
<accession>A0A0C3G129</accession>
<evidence type="ECO:0000313" key="7">
    <source>
        <dbReference type="Proteomes" id="UP000054166"/>
    </source>
</evidence>
<dbReference type="Gene3D" id="6.10.140.2220">
    <property type="match status" value="1"/>
</dbReference>
<name>A0A0C3G129_PILCF</name>
<dbReference type="EMBL" id="KN832988">
    <property type="protein sequence ID" value="KIM84416.1"/>
    <property type="molecule type" value="Genomic_DNA"/>
</dbReference>
<evidence type="ECO:0000256" key="1">
    <source>
        <dbReference type="ARBA" id="ARBA00022723"/>
    </source>
</evidence>
<dbReference type="InParanoid" id="A0A0C3G129"/>
<dbReference type="GO" id="GO:0008270">
    <property type="term" value="F:zinc ion binding"/>
    <property type="evidence" value="ECO:0007669"/>
    <property type="project" value="UniProtKB-KW"/>
</dbReference>
<keyword evidence="7" id="KW-1185">Reference proteome</keyword>
<dbReference type="Pfam" id="PF01753">
    <property type="entry name" value="zf-MYND"/>
    <property type="match status" value="1"/>
</dbReference>
<evidence type="ECO:0000313" key="6">
    <source>
        <dbReference type="EMBL" id="KIM84416.1"/>
    </source>
</evidence>
<keyword evidence="1" id="KW-0479">Metal-binding</keyword>
<dbReference type="HOGENOM" id="CLU_1732172_0_0_1"/>
<evidence type="ECO:0000259" key="5">
    <source>
        <dbReference type="PROSITE" id="PS50865"/>
    </source>
</evidence>
<protein>
    <recommendedName>
        <fullName evidence="5">MYND-type domain-containing protein</fullName>
    </recommendedName>
</protein>
<evidence type="ECO:0000256" key="3">
    <source>
        <dbReference type="ARBA" id="ARBA00022833"/>
    </source>
</evidence>
<reference evidence="7" key="2">
    <citation type="submission" date="2015-01" db="EMBL/GenBank/DDBJ databases">
        <title>Evolutionary Origins and Diversification of the Mycorrhizal Mutualists.</title>
        <authorList>
            <consortium name="DOE Joint Genome Institute"/>
            <consortium name="Mycorrhizal Genomics Consortium"/>
            <person name="Kohler A."/>
            <person name="Kuo A."/>
            <person name="Nagy L.G."/>
            <person name="Floudas D."/>
            <person name="Copeland A."/>
            <person name="Barry K.W."/>
            <person name="Cichocki N."/>
            <person name="Veneault-Fourrey C."/>
            <person name="LaButti K."/>
            <person name="Lindquist E.A."/>
            <person name="Lipzen A."/>
            <person name="Lundell T."/>
            <person name="Morin E."/>
            <person name="Murat C."/>
            <person name="Riley R."/>
            <person name="Ohm R."/>
            <person name="Sun H."/>
            <person name="Tunlid A."/>
            <person name="Henrissat B."/>
            <person name="Grigoriev I.V."/>
            <person name="Hibbett D.S."/>
            <person name="Martin F."/>
        </authorList>
    </citation>
    <scope>NUCLEOTIDE SEQUENCE [LARGE SCALE GENOMIC DNA]</scope>
    <source>
        <strain evidence="7">F 1598</strain>
    </source>
</reference>
<feature type="domain" description="MYND-type" evidence="5">
    <location>
        <begin position="11"/>
        <end position="49"/>
    </location>
</feature>
<gene>
    <name evidence="6" type="ORF">PILCRDRAFT_87769</name>
</gene>
<keyword evidence="2 4" id="KW-0863">Zinc-finger</keyword>
<dbReference type="SUPFAM" id="SSF144232">
    <property type="entry name" value="HIT/MYND zinc finger-like"/>
    <property type="match status" value="1"/>
</dbReference>